<feature type="transmembrane region" description="Helical" evidence="7">
    <location>
        <begin position="118"/>
        <end position="138"/>
    </location>
</feature>
<evidence type="ECO:0000256" key="7">
    <source>
        <dbReference type="SAM" id="Phobius"/>
    </source>
</evidence>
<sequence>MAPPRRGGGGSRWAKRYAGWLVLSDTLIVLTSLTLATILGSQPYMLPALHGRTEVSVIFVAATIAGVILLLLSMLGSRNSRVVGTGTEEYRAVVHAVFLSFAGVALVAYLASVAGIHFVLFFGLLSAGGALVLSRWLFRKWLVRRRRRGEWSDRVLIVGSEQSIAKTAADLARTPAAGLHVVGACTPSGRIADYIPGTNIAVSGSVTNVIETMERVGADTVLISSSNELDAGTVRSLSWKLEPGRHHLIVAPSLTDIGGPRLHTRPVAGLPLVHVETPRYGGGKLYAKRAFDIAASGMLLLILSPLLVIVAVLVGATTPGGILFRQERVGLGGETFPMLKFRSMFIDAEERLAELQAVAGDRGNDVMFKMKDDPRVTTVGRFLRRYSLDELPQLLNVLRGSMSLVGPRPPLVREVELYSDTVHRRFLVKPGITGLWQVSGRSDLNWEDTVRLDLFYVENWTLTGDFAILFKTVRAVLKTDGAY</sequence>
<feature type="transmembrane region" description="Helical" evidence="7">
    <location>
        <begin position="20"/>
        <end position="40"/>
    </location>
</feature>
<dbReference type="InterPro" id="IPR003362">
    <property type="entry name" value="Bact_transf"/>
</dbReference>
<keyword evidence="6 7" id="KW-0472">Membrane</keyword>
<feature type="domain" description="Bacterial sugar transferase" evidence="8">
    <location>
        <begin position="288"/>
        <end position="478"/>
    </location>
</feature>
<feature type="transmembrane region" description="Helical" evidence="7">
    <location>
        <begin position="55"/>
        <end position="72"/>
    </location>
</feature>
<dbReference type="InterPro" id="IPR017475">
    <property type="entry name" value="EPS_sugar_tfrase"/>
</dbReference>
<evidence type="ECO:0000256" key="5">
    <source>
        <dbReference type="ARBA" id="ARBA00022989"/>
    </source>
</evidence>
<dbReference type="Proteomes" id="UP001324533">
    <property type="component" value="Chromosome"/>
</dbReference>
<evidence type="ECO:0000313" key="9">
    <source>
        <dbReference type="EMBL" id="WQB72081.1"/>
    </source>
</evidence>
<reference evidence="9 10" key="1">
    <citation type="submission" date="2023-06" db="EMBL/GenBank/DDBJ databases">
        <title>Rock-solubilizing bacteria, Microbacterium invictum, promotes re-establishment of vegetation in rocky wasteland by accelerating rock bio-weathering and reshaping soil bacterial community.</title>
        <authorList>
            <person name="Liu C."/>
        </authorList>
    </citation>
    <scope>NUCLEOTIDE SEQUENCE [LARGE SCALE GENOMIC DNA]</scope>
    <source>
        <strain evidence="9 10">X-18</strain>
    </source>
</reference>
<comment type="subcellular location">
    <subcellularLocation>
        <location evidence="1">Membrane</location>
        <topology evidence="1">Multi-pass membrane protein</topology>
    </subcellularLocation>
</comment>
<keyword evidence="4 7" id="KW-0812">Transmembrane</keyword>
<keyword evidence="10" id="KW-1185">Reference proteome</keyword>
<dbReference type="Pfam" id="PF02397">
    <property type="entry name" value="Bac_transf"/>
    <property type="match status" value="1"/>
</dbReference>
<dbReference type="Pfam" id="PF13727">
    <property type="entry name" value="CoA_binding_3"/>
    <property type="match status" value="1"/>
</dbReference>
<name>A0ABZ0VFA4_9MICO</name>
<dbReference type="EMBL" id="CP139779">
    <property type="protein sequence ID" value="WQB72081.1"/>
    <property type="molecule type" value="Genomic_DNA"/>
</dbReference>
<dbReference type="PANTHER" id="PTHR30576">
    <property type="entry name" value="COLANIC BIOSYNTHESIS UDP-GLUCOSE LIPID CARRIER TRANSFERASE"/>
    <property type="match status" value="1"/>
</dbReference>
<dbReference type="GO" id="GO:0016740">
    <property type="term" value="F:transferase activity"/>
    <property type="evidence" value="ECO:0007669"/>
    <property type="project" value="UniProtKB-KW"/>
</dbReference>
<dbReference type="NCBIfam" id="TIGR03025">
    <property type="entry name" value="EPS_sugtrans"/>
    <property type="match status" value="1"/>
</dbReference>
<evidence type="ECO:0000256" key="1">
    <source>
        <dbReference type="ARBA" id="ARBA00004141"/>
    </source>
</evidence>
<dbReference type="RefSeq" id="WP_322412191.1">
    <property type="nucleotide sequence ID" value="NZ_CP139779.1"/>
</dbReference>
<keyword evidence="5 7" id="KW-1133">Transmembrane helix</keyword>
<comment type="similarity">
    <text evidence="2">Belongs to the bacterial sugar transferase family.</text>
</comment>
<evidence type="ECO:0000256" key="4">
    <source>
        <dbReference type="ARBA" id="ARBA00022692"/>
    </source>
</evidence>
<keyword evidence="3 9" id="KW-0808">Transferase</keyword>
<evidence type="ECO:0000313" key="10">
    <source>
        <dbReference type="Proteomes" id="UP001324533"/>
    </source>
</evidence>
<evidence type="ECO:0000256" key="3">
    <source>
        <dbReference type="ARBA" id="ARBA00022679"/>
    </source>
</evidence>
<protein>
    <submittedName>
        <fullName evidence="9">Sugar transferase</fullName>
        <ecNumber evidence="9">2.7.8.-</ecNumber>
    </submittedName>
</protein>
<proteinExistence type="inferred from homology"/>
<dbReference type="EC" id="2.7.8.-" evidence="9"/>
<accession>A0ABZ0VFA4</accession>
<gene>
    <name evidence="9" type="ORF">T9R20_14065</name>
</gene>
<evidence type="ECO:0000256" key="2">
    <source>
        <dbReference type="ARBA" id="ARBA00006464"/>
    </source>
</evidence>
<dbReference type="PANTHER" id="PTHR30576:SF10">
    <property type="entry name" value="SLL5057 PROTEIN"/>
    <property type="match status" value="1"/>
</dbReference>
<feature type="transmembrane region" description="Helical" evidence="7">
    <location>
        <begin position="293"/>
        <end position="316"/>
    </location>
</feature>
<organism evidence="9 10">
    <name type="scientific">Microbacterium invictum</name>
    <dbReference type="NCBI Taxonomy" id="515415"/>
    <lineage>
        <taxon>Bacteria</taxon>
        <taxon>Bacillati</taxon>
        <taxon>Actinomycetota</taxon>
        <taxon>Actinomycetes</taxon>
        <taxon>Micrococcales</taxon>
        <taxon>Microbacteriaceae</taxon>
        <taxon>Microbacterium</taxon>
    </lineage>
</organism>
<feature type="transmembrane region" description="Helical" evidence="7">
    <location>
        <begin position="92"/>
        <end position="112"/>
    </location>
</feature>
<evidence type="ECO:0000259" key="8">
    <source>
        <dbReference type="Pfam" id="PF02397"/>
    </source>
</evidence>
<evidence type="ECO:0000256" key="6">
    <source>
        <dbReference type="ARBA" id="ARBA00023136"/>
    </source>
</evidence>